<organism evidence="1 2">
    <name type="scientific">Erwinia psidii</name>
    <dbReference type="NCBI Taxonomy" id="69224"/>
    <lineage>
        <taxon>Bacteria</taxon>
        <taxon>Pseudomonadati</taxon>
        <taxon>Pseudomonadota</taxon>
        <taxon>Gammaproteobacteria</taxon>
        <taxon>Enterobacterales</taxon>
        <taxon>Erwiniaceae</taxon>
        <taxon>Erwinia</taxon>
    </lineage>
</organism>
<gene>
    <name evidence="1" type="ORF">EB241_01130</name>
</gene>
<name>A0A3N6SQ31_9GAMM</name>
<dbReference type="AlphaFoldDB" id="A0A3N6SQ31"/>
<evidence type="ECO:0000313" key="1">
    <source>
        <dbReference type="EMBL" id="RQM39946.1"/>
    </source>
</evidence>
<sequence length="67" mass="7197">MYQMYGFPRAPSLVSTKGIMVAGAATSALESNVAVIKISGITTLLPSYPFDMYGNNTRVAVIKKLIK</sequence>
<comment type="caution">
    <text evidence="1">The sequence shown here is derived from an EMBL/GenBank/DDBJ whole genome shotgun (WGS) entry which is preliminary data.</text>
</comment>
<dbReference type="EMBL" id="RHHM01000001">
    <property type="protein sequence ID" value="RQM39946.1"/>
    <property type="molecule type" value="Genomic_DNA"/>
</dbReference>
<proteinExistence type="predicted"/>
<reference evidence="1 2" key="1">
    <citation type="submission" date="2018-10" db="EMBL/GenBank/DDBJ databases">
        <title>Draft genome sequence for the type isolate of Erwinia psidii, agent causal of bacterial blight in guava (Psidium guajava) and wilt and die-back of Eucalyptus spp.</title>
        <authorList>
            <person name="Hermenegildo P.S."/>
            <person name="Santos S.A."/>
            <person name="Guimaraes L.M.S."/>
            <person name="Vidigal P.M.P."/>
            <person name="Pereira I.C."/>
            <person name="Badel J.L."/>
            <person name="Alfenas-Zerbini P."/>
            <person name="Ferreira M.A.S.V."/>
            <person name="Alfenas A.C."/>
        </authorList>
    </citation>
    <scope>NUCLEOTIDE SEQUENCE [LARGE SCALE GENOMIC DNA]</scope>
    <source>
        <strain evidence="1 2">IBSBF 435</strain>
    </source>
</reference>
<accession>A0A3N6SQ31</accession>
<evidence type="ECO:0000313" key="2">
    <source>
        <dbReference type="Proteomes" id="UP000279457"/>
    </source>
</evidence>
<keyword evidence="2" id="KW-1185">Reference proteome</keyword>
<protein>
    <submittedName>
        <fullName evidence="1">Uncharacterized protein</fullName>
    </submittedName>
</protein>
<dbReference type="Proteomes" id="UP000279457">
    <property type="component" value="Unassembled WGS sequence"/>
</dbReference>